<evidence type="ECO:0000313" key="2">
    <source>
        <dbReference type="Proteomes" id="UP001143810"/>
    </source>
</evidence>
<sequence length="175" mass="19032">MFGCERSANESLVANFEKNELKQEQFTFNYEGCEIYGKVLPVDALTRGFSSGVKVYDLVVESEFLKKAVITQLTQTFNSDGSFTLTHYVEGIKIATLFYNAEGVLSDIEIENNLKTRAATSFTGCVAEKYAQLRKDMEGSIMGIIVDCTGPVSTVALAATAAADCAGMFDNIGIK</sequence>
<accession>A0A9X2NVZ6</accession>
<reference evidence="1" key="1">
    <citation type="journal article" date="2022" name="Arch. Microbiol.">
        <title>Bacteroides muris sp. nov. isolated from the cecum of wild-derived house mice.</title>
        <authorList>
            <person name="Fokt H."/>
            <person name="Unni R."/>
            <person name="Repnik U."/>
            <person name="Schmitz R.A."/>
            <person name="Bramkamp M."/>
            <person name="Baines J.F."/>
            <person name="Unterweger D."/>
        </authorList>
    </citation>
    <scope>NUCLEOTIDE SEQUENCE</scope>
    <source>
        <strain evidence="1">KH569_7</strain>
    </source>
</reference>
<dbReference type="RefSeq" id="WP_257939890.1">
    <property type="nucleotide sequence ID" value="NZ_JAMZEE010000005.1"/>
</dbReference>
<proteinExistence type="predicted"/>
<dbReference type="AlphaFoldDB" id="A0A9X2NVZ6"/>
<name>A0A9X2NVZ6_9BACE</name>
<protein>
    <submittedName>
        <fullName evidence="1">Uncharacterized protein</fullName>
    </submittedName>
</protein>
<gene>
    <name evidence="1" type="ORF">M1B78_03345</name>
</gene>
<comment type="caution">
    <text evidence="1">The sequence shown here is derived from an EMBL/GenBank/DDBJ whole genome shotgun (WGS) entry which is preliminary data.</text>
</comment>
<reference evidence="1" key="2">
    <citation type="submission" date="2022-04" db="EMBL/GenBank/DDBJ databases">
        <authorList>
            <person name="Fokt H."/>
            <person name="Baines J."/>
        </authorList>
    </citation>
    <scope>NUCLEOTIDE SEQUENCE</scope>
    <source>
        <strain evidence="1">KH569_7</strain>
    </source>
</reference>
<dbReference type="Proteomes" id="UP001143810">
    <property type="component" value="Unassembled WGS sequence"/>
</dbReference>
<evidence type="ECO:0000313" key="1">
    <source>
        <dbReference type="EMBL" id="MCR6507233.1"/>
    </source>
</evidence>
<organism evidence="1 2">
    <name type="scientific">Bacteroides muris</name>
    <name type="common">ex Fokt et al. 2023</name>
    <dbReference type="NCBI Taxonomy" id="2937417"/>
    <lineage>
        <taxon>Bacteria</taxon>
        <taxon>Pseudomonadati</taxon>
        <taxon>Bacteroidota</taxon>
        <taxon>Bacteroidia</taxon>
        <taxon>Bacteroidales</taxon>
        <taxon>Bacteroidaceae</taxon>
        <taxon>Bacteroides</taxon>
    </lineage>
</organism>
<dbReference type="EMBL" id="JAMZEE010000005">
    <property type="protein sequence ID" value="MCR6507233.1"/>
    <property type="molecule type" value="Genomic_DNA"/>
</dbReference>